<feature type="transmembrane region" description="Helical" evidence="1">
    <location>
        <begin position="79"/>
        <end position="104"/>
    </location>
</feature>
<evidence type="ECO:0000256" key="2">
    <source>
        <dbReference type="SAM" id="SignalP"/>
    </source>
</evidence>
<dbReference type="Proteomes" id="UP000336646">
    <property type="component" value="Unassembled WGS sequence"/>
</dbReference>
<evidence type="ECO:0000313" key="3">
    <source>
        <dbReference type="EMBL" id="TVS28997.1"/>
    </source>
</evidence>
<dbReference type="AlphaFoldDB" id="A0A6C1TXJ2"/>
<gene>
    <name evidence="3" type="ORF">EKI59_05270</name>
</gene>
<proteinExistence type="predicted"/>
<dbReference type="InterPro" id="IPR025058">
    <property type="entry name" value="DUF3995"/>
</dbReference>
<feature type="transmembrane region" description="Helical" evidence="1">
    <location>
        <begin position="116"/>
        <end position="137"/>
    </location>
</feature>
<organism evidence="3 4">
    <name type="scientific">Corynebacterium sanguinis</name>
    <dbReference type="NCBI Taxonomy" id="2594913"/>
    <lineage>
        <taxon>Bacteria</taxon>
        <taxon>Bacillati</taxon>
        <taxon>Actinomycetota</taxon>
        <taxon>Actinomycetes</taxon>
        <taxon>Mycobacteriales</taxon>
        <taxon>Corynebacteriaceae</taxon>
        <taxon>Corynebacterium</taxon>
    </lineage>
</organism>
<accession>A0A6C1TXJ2</accession>
<comment type="caution">
    <text evidence="3">The sequence shown here is derived from an EMBL/GenBank/DDBJ whole genome shotgun (WGS) entry which is preliminary data.</text>
</comment>
<feature type="chain" id="PRO_5025418243" evidence="2">
    <location>
        <begin position="20"/>
        <end position="154"/>
    </location>
</feature>
<keyword evidence="1" id="KW-0472">Membrane</keyword>
<feature type="transmembrane region" description="Helical" evidence="1">
    <location>
        <begin position="46"/>
        <end position="67"/>
    </location>
</feature>
<keyword evidence="1" id="KW-1133">Transmembrane helix</keyword>
<evidence type="ECO:0000313" key="4">
    <source>
        <dbReference type="Proteomes" id="UP000336646"/>
    </source>
</evidence>
<dbReference type="Pfam" id="PF13160">
    <property type="entry name" value="DUF3995"/>
    <property type="match status" value="1"/>
</dbReference>
<protein>
    <submittedName>
        <fullName evidence="3">DUF3995 domain-containing protein</fullName>
    </submittedName>
</protein>
<sequence>MGVVRALFALACIAGLTHAAFSAYWAAGGTWLLATAGQTMVEQFESMTWVLWIVAGIKALAAVIPLLAPDNPLIRGVSWVGGFVLVVWGGLSTVIALAVFAGVYIPKGGIDRAGMIGHAFLWDPLFVLWGVALLGALATSRPRRLRDVNEVADA</sequence>
<feature type="signal peptide" evidence="2">
    <location>
        <begin position="1"/>
        <end position="19"/>
    </location>
</feature>
<keyword evidence="1" id="KW-0812">Transmembrane</keyword>
<reference evidence="3 4" key="1">
    <citation type="submission" date="2018-12" db="EMBL/GenBank/DDBJ databases">
        <title>Corynebacterium sanguinis sp. nov., a clinically-associated and environmental corynebacterium.</title>
        <authorList>
            <person name="Gonzales-Siles L."/>
            <person name="Jaen-Luchoro D."/>
            <person name="Cardew S."/>
            <person name="Inganas E."/>
            <person name="Ohlen M."/>
            <person name="Jensie-Markopolous S."/>
            <person name="Pinyeiro-Iglesias B."/>
            <person name="Molin K."/>
            <person name="Skovbjerg S."/>
            <person name="Svensson-Stadler L."/>
            <person name="Funke G."/>
            <person name="Moore E.R.B."/>
        </authorList>
    </citation>
    <scope>NUCLEOTIDE SEQUENCE [LARGE SCALE GENOMIC DNA]</scope>
    <source>
        <strain evidence="3 4">58734</strain>
    </source>
</reference>
<dbReference type="OrthoDB" id="3732080at2"/>
<dbReference type="EMBL" id="RXIR01000008">
    <property type="protein sequence ID" value="TVS28997.1"/>
    <property type="molecule type" value="Genomic_DNA"/>
</dbReference>
<keyword evidence="2" id="KW-0732">Signal</keyword>
<evidence type="ECO:0000256" key="1">
    <source>
        <dbReference type="SAM" id="Phobius"/>
    </source>
</evidence>
<name>A0A6C1TXJ2_9CORY</name>